<keyword evidence="2" id="KW-1185">Reference proteome</keyword>
<evidence type="ECO:0000313" key="1">
    <source>
        <dbReference type="EMBL" id="KDQ60119.1"/>
    </source>
</evidence>
<dbReference type="Proteomes" id="UP000027265">
    <property type="component" value="Unassembled WGS sequence"/>
</dbReference>
<dbReference type="AlphaFoldDB" id="A0A067PZI4"/>
<dbReference type="InParanoid" id="A0A067PZI4"/>
<dbReference type="EMBL" id="KL197714">
    <property type="protein sequence ID" value="KDQ60119.1"/>
    <property type="molecule type" value="Genomic_DNA"/>
</dbReference>
<dbReference type="OrthoDB" id="3250060at2759"/>
<evidence type="ECO:0008006" key="3">
    <source>
        <dbReference type="Google" id="ProtNLM"/>
    </source>
</evidence>
<proteinExistence type="predicted"/>
<reference evidence="2" key="1">
    <citation type="journal article" date="2014" name="Proc. Natl. Acad. Sci. U.S.A.">
        <title>Extensive sampling of basidiomycete genomes demonstrates inadequacy of the white-rot/brown-rot paradigm for wood decay fungi.</title>
        <authorList>
            <person name="Riley R."/>
            <person name="Salamov A.A."/>
            <person name="Brown D.W."/>
            <person name="Nagy L.G."/>
            <person name="Floudas D."/>
            <person name="Held B.W."/>
            <person name="Levasseur A."/>
            <person name="Lombard V."/>
            <person name="Morin E."/>
            <person name="Otillar R."/>
            <person name="Lindquist E.A."/>
            <person name="Sun H."/>
            <person name="LaButti K.M."/>
            <person name="Schmutz J."/>
            <person name="Jabbour D."/>
            <person name="Luo H."/>
            <person name="Baker S.E."/>
            <person name="Pisabarro A.G."/>
            <person name="Walton J.D."/>
            <person name="Blanchette R.A."/>
            <person name="Henrissat B."/>
            <person name="Martin F."/>
            <person name="Cullen D."/>
            <person name="Hibbett D.S."/>
            <person name="Grigoriev I.V."/>
        </authorList>
    </citation>
    <scope>NUCLEOTIDE SEQUENCE [LARGE SCALE GENOMIC DNA]</scope>
    <source>
        <strain evidence="2">MUCL 33604</strain>
    </source>
</reference>
<gene>
    <name evidence="1" type="ORF">JAAARDRAFT_596440</name>
</gene>
<organism evidence="1 2">
    <name type="scientific">Jaapia argillacea MUCL 33604</name>
    <dbReference type="NCBI Taxonomy" id="933084"/>
    <lineage>
        <taxon>Eukaryota</taxon>
        <taxon>Fungi</taxon>
        <taxon>Dikarya</taxon>
        <taxon>Basidiomycota</taxon>
        <taxon>Agaricomycotina</taxon>
        <taxon>Agaricomycetes</taxon>
        <taxon>Agaricomycetidae</taxon>
        <taxon>Jaapiales</taxon>
        <taxon>Jaapiaceae</taxon>
        <taxon>Jaapia</taxon>
    </lineage>
</organism>
<sequence>MIPIGEVQVFRPGIPRYQATDSKSNDIKDNTVDSLITLSLHQSSSHQGCSDPRDKRSAHLTQALQASSPPLDFLGYHTSLTTQLHSPSFPSFMNTSPTTKGLLGSRLTEGAIKGITALPVELHTYILLSLPFPGLLSSYRAYSLWRSLIPTIIDPDRLHLLNLAFLPHKLDPYPHPIISSVRKDYVHYIETKYGIEIPHEYRLVLTEWPFSHPPLNMTWPDALRFFADPDKGCSCNCRRNRSFRCTCQDVEVGNQWIRVSDRLLEKVYGSEEFDLFHDPLDDM</sequence>
<dbReference type="HOGENOM" id="CLU_983742_0_0_1"/>
<name>A0A067PZI4_9AGAM</name>
<evidence type="ECO:0000313" key="2">
    <source>
        <dbReference type="Proteomes" id="UP000027265"/>
    </source>
</evidence>
<protein>
    <recommendedName>
        <fullName evidence="3">F-box domain-containing protein</fullName>
    </recommendedName>
</protein>
<accession>A0A067PZI4</accession>